<protein>
    <submittedName>
        <fullName evidence="3">Uncharacterized protein</fullName>
    </submittedName>
</protein>
<evidence type="ECO:0000256" key="1">
    <source>
        <dbReference type="SAM" id="MobiDB-lite"/>
    </source>
</evidence>
<comment type="caution">
    <text evidence="3">The sequence shown here is derived from an EMBL/GenBank/DDBJ whole genome shotgun (WGS) entry which is preliminary data.</text>
</comment>
<feature type="region of interest" description="Disordered" evidence="1">
    <location>
        <begin position="38"/>
        <end position="57"/>
    </location>
</feature>
<dbReference type="AlphaFoldDB" id="A0A2U2BBW8"/>
<keyword evidence="4" id="KW-1185">Reference proteome</keyword>
<dbReference type="OrthoDB" id="1118712at2"/>
<reference evidence="3 4" key="1">
    <citation type="submission" date="2018-05" db="EMBL/GenBank/DDBJ databases">
        <title>Marinilabilia rubrum sp. nov., isolated from saltern sediment.</title>
        <authorList>
            <person name="Zhang R."/>
        </authorList>
    </citation>
    <scope>NUCLEOTIDE SEQUENCE [LARGE SCALE GENOMIC DNA]</scope>
    <source>
        <strain evidence="3 4">WTE16</strain>
    </source>
</reference>
<feature type="transmembrane region" description="Helical" evidence="2">
    <location>
        <begin position="79"/>
        <end position="98"/>
    </location>
</feature>
<dbReference type="EMBL" id="QEWP01000003">
    <property type="protein sequence ID" value="PWE00551.1"/>
    <property type="molecule type" value="Genomic_DNA"/>
</dbReference>
<name>A0A2U2BBW8_9BACT</name>
<accession>A0A2U2BBW8</accession>
<proteinExistence type="predicted"/>
<organism evidence="3 4">
    <name type="scientific">Marinilabilia rubra</name>
    <dbReference type="NCBI Taxonomy" id="2162893"/>
    <lineage>
        <taxon>Bacteria</taxon>
        <taxon>Pseudomonadati</taxon>
        <taxon>Bacteroidota</taxon>
        <taxon>Bacteroidia</taxon>
        <taxon>Marinilabiliales</taxon>
        <taxon>Marinilabiliaceae</taxon>
        <taxon>Marinilabilia</taxon>
    </lineage>
</organism>
<evidence type="ECO:0000313" key="4">
    <source>
        <dbReference type="Proteomes" id="UP000244956"/>
    </source>
</evidence>
<keyword evidence="2" id="KW-1133">Transmembrane helix</keyword>
<gene>
    <name evidence="3" type="ORF">DDZ16_05715</name>
</gene>
<keyword evidence="2" id="KW-0812">Transmembrane</keyword>
<keyword evidence="2" id="KW-0472">Membrane</keyword>
<evidence type="ECO:0000256" key="2">
    <source>
        <dbReference type="SAM" id="Phobius"/>
    </source>
</evidence>
<sequence length="231" mass="27085">MNQFDFKRFWRKYGNFVLAGLFFLFIINNCQQQARYSEREKTVEQQTEAPSQMEKDSSKLKTFEELMRQRQPNQPEGPGSFFIMLLLLGLGVGIVWVTRQPWMIALWQNWFPGKVHLKVFKSKDKITGKNLVKVSIENNTRDGLTFLPPQLVFKSWGNERRFRLKGSNQEDMFPLTLTPGTGHRLVLDLDQFYEKIPDLRKANRVGAMVETTDGKIYKKFLLPGWVNLLFK</sequence>
<evidence type="ECO:0000313" key="3">
    <source>
        <dbReference type="EMBL" id="PWE00551.1"/>
    </source>
</evidence>
<dbReference type="Proteomes" id="UP000244956">
    <property type="component" value="Unassembled WGS sequence"/>
</dbReference>